<sequence>MHFILAPKCIAKFDHVRSDYEKERKVDLNAKPSIIGTPVFFGGTDVVSRNKQISFLEKVKAVLKVHLLHEEDIKTPYQRQAYIIAERFMIAACLHVQSQIGSSKRNSALYRIIEDNLGVTAENYMDDEDKETCYLTAERLLKTPHAFDHANVALEKDGRKPFTEKEWKLFAEFLKEMCHKKEAKDQINNFPVISFTQPLFGAAFTYVGATVGVVLAEGVSNSTTAISPRVQLTALVGSTLLIFSPAGTTGVALFAPVIATRLLTSFCTISLAHLMGTAAGYLGQGVGIGVGFPFDAAYNLLWSVCSLISNYYSKTPVLAPIDGIRIADGAPIIAGIPIQLVPENTLPDGCTKKILEITEAGEIRIEGEEVQKPQKPMQIPAEVIEELKKQLATRTKDHEGEARIEIDDEVAVKTPQKPIQVSIEVIEELKKQQAARTKNHESADSAPKQDNPEAEQVESGALTI</sequence>
<dbReference type="Proteomes" id="UP000054926">
    <property type="component" value="Unassembled WGS sequence"/>
</dbReference>
<feature type="region of interest" description="Disordered" evidence="1">
    <location>
        <begin position="430"/>
        <end position="464"/>
    </location>
</feature>
<accession>A0A0W0ZEN9</accession>
<proteinExistence type="predicted"/>
<evidence type="ECO:0000313" key="3">
    <source>
        <dbReference type="Proteomes" id="UP000054926"/>
    </source>
</evidence>
<gene>
    <name evidence="2" type="ORF">Lste_3377</name>
</gene>
<dbReference type="PATRIC" id="fig|947033.5.peg.3590"/>
<dbReference type="InterPro" id="IPR031758">
    <property type="entry name" value="SoDot-IcmSS"/>
</dbReference>
<dbReference type="STRING" id="947033.Lste_3377"/>
<evidence type="ECO:0000256" key="1">
    <source>
        <dbReference type="SAM" id="MobiDB-lite"/>
    </source>
</evidence>
<dbReference type="EMBL" id="LNYY01000021">
    <property type="protein sequence ID" value="KTD67171.1"/>
    <property type="molecule type" value="Genomic_DNA"/>
</dbReference>
<evidence type="ECO:0000313" key="2">
    <source>
        <dbReference type="EMBL" id="KTD67171.1"/>
    </source>
</evidence>
<keyword evidence="3" id="KW-1185">Reference proteome</keyword>
<dbReference type="Pfam" id="PF16848">
    <property type="entry name" value="SoDot-IcmSS"/>
    <property type="match status" value="1"/>
</dbReference>
<dbReference type="RefSeq" id="WP_083504006.1">
    <property type="nucleotide sequence ID" value="NZ_DAIOMV010000031.1"/>
</dbReference>
<reference evidence="2 3" key="1">
    <citation type="submission" date="2015-11" db="EMBL/GenBank/DDBJ databases">
        <title>Genomic analysis of 38 Legionella species identifies large and diverse effector repertoires.</title>
        <authorList>
            <person name="Burstein D."/>
            <person name="Amaro F."/>
            <person name="Zusman T."/>
            <person name="Lifshitz Z."/>
            <person name="Cohen O."/>
            <person name="Gilbert J.A."/>
            <person name="Pupko T."/>
            <person name="Shuman H.A."/>
            <person name="Segal G."/>
        </authorList>
    </citation>
    <scope>NUCLEOTIDE SEQUENCE [LARGE SCALE GENOMIC DNA]</scope>
    <source>
        <strain evidence="2 3">IMVS3376</strain>
    </source>
</reference>
<name>A0A0W0ZEN9_9GAMM</name>
<organism evidence="2 3">
    <name type="scientific">Legionella steelei</name>
    <dbReference type="NCBI Taxonomy" id="947033"/>
    <lineage>
        <taxon>Bacteria</taxon>
        <taxon>Pseudomonadati</taxon>
        <taxon>Pseudomonadota</taxon>
        <taxon>Gammaproteobacteria</taxon>
        <taxon>Legionellales</taxon>
        <taxon>Legionellaceae</taxon>
        <taxon>Legionella</taxon>
    </lineage>
</organism>
<protein>
    <submittedName>
        <fullName evidence="2">Substrate of the Dot/Icm secretion system</fullName>
    </submittedName>
</protein>
<dbReference type="AlphaFoldDB" id="A0A0W0ZEN9"/>
<comment type="caution">
    <text evidence="2">The sequence shown here is derived from an EMBL/GenBank/DDBJ whole genome shotgun (WGS) entry which is preliminary data.</text>
</comment>